<keyword evidence="2" id="KW-0732">Signal</keyword>
<keyword evidence="4" id="KW-1185">Reference proteome</keyword>
<sequence>MLFPAFIQISAFILTSTAHIHLQKRQGSYDITRSGRYSIVNCGSRDAARLTNLLDELWTVLQLSIHDASLTQPSPAFRTFFASAHNAPYVTQLLSNVTTGVALYPPEQQFQQTGSPLLVCATGGGQIVGKSGGVDYYYQCLLDPYDSLFAISGTPYIVICPYLFSSGDPDLPPADNCLTVNTSINRFRQLGSDFKKFKVWILLEGIVHYYIYATTGISVDFATDANECARLGAAQTVENPSNYLYYVASIYGQCRDYPDFSVPRRRPLANSTVPDLGQLDGEGPNTTSPAGFAASGQAVVLDPSGSMGKRSV</sequence>
<organism evidence="3 4">
    <name type="scientific">Imshaugia aleurites</name>
    <dbReference type="NCBI Taxonomy" id="172621"/>
    <lineage>
        <taxon>Eukaryota</taxon>
        <taxon>Fungi</taxon>
        <taxon>Dikarya</taxon>
        <taxon>Ascomycota</taxon>
        <taxon>Pezizomycotina</taxon>
        <taxon>Lecanoromycetes</taxon>
        <taxon>OSLEUM clade</taxon>
        <taxon>Lecanoromycetidae</taxon>
        <taxon>Lecanorales</taxon>
        <taxon>Lecanorineae</taxon>
        <taxon>Parmeliaceae</taxon>
        <taxon>Imshaugia</taxon>
    </lineage>
</organism>
<evidence type="ECO:0000256" key="2">
    <source>
        <dbReference type="SAM" id="SignalP"/>
    </source>
</evidence>
<dbReference type="OrthoDB" id="5427728at2759"/>
<feature type="region of interest" description="Disordered" evidence="1">
    <location>
        <begin position="271"/>
        <end position="292"/>
    </location>
</feature>
<name>A0A8H3J1L8_9LECA</name>
<gene>
    <name evidence="3" type="ORF">IMSHALPRED_001177</name>
</gene>
<protein>
    <submittedName>
        <fullName evidence="3">Uncharacterized protein</fullName>
    </submittedName>
</protein>
<dbReference type="GO" id="GO:0008237">
    <property type="term" value="F:metallopeptidase activity"/>
    <property type="evidence" value="ECO:0007669"/>
    <property type="project" value="InterPro"/>
</dbReference>
<evidence type="ECO:0000313" key="4">
    <source>
        <dbReference type="Proteomes" id="UP000664534"/>
    </source>
</evidence>
<accession>A0A8H3J1L8</accession>
<dbReference type="EMBL" id="CAJPDT010000114">
    <property type="protein sequence ID" value="CAF9939027.1"/>
    <property type="molecule type" value="Genomic_DNA"/>
</dbReference>
<dbReference type="InterPro" id="IPR024079">
    <property type="entry name" value="MetalloPept_cat_dom_sf"/>
</dbReference>
<reference evidence="3" key="1">
    <citation type="submission" date="2021-03" db="EMBL/GenBank/DDBJ databases">
        <authorList>
            <person name="Tagirdzhanova G."/>
        </authorList>
    </citation>
    <scope>NUCLEOTIDE SEQUENCE</scope>
</reference>
<evidence type="ECO:0000256" key="1">
    <source>
        <dbReference type="SAM" id="MobiDB-lite"/>
    </source>
</evidence>
<dbReference type="Proteomes" id="UP000664534">
    <property type="component" value="Unassembled WGS sequence"/>
</dbReference>
<proteinExistence type="predicted"/>
<dbReference type="Gene3D" id="3.40.390.10">
    <property type="entry name" value="Collagenase (Catalytic Domain)"/>
    <property type="match status" value="1"/>
</dbReference>
<evidence type="ECO:0000313" key="3">
    <source>
        <dbReference type="EMBL" id="CAF9939027.1"/>
    </source>
</evidence>
<dbReference type="AlphaFoldDB" id="A0A8H3J1L8"/>
<comment type="caution">
    <text evidence="3">The sequence shown here is derived from an EMBL/GenBank/DDBJ whole genome shotgun (WGS) entry which is preliminary data.</text>
</comment>
<feature type="signal peptide" evidence="2">
    <location>
        <begin position="1"/>
        <end position="18"/>
    </location>
</feature>
<feature type="chain" id="PRO_5034868490" evidence="2">
    <location>
        <begin position="19"/>
        <end position="312"/>
    </location>
</feature>